<evidence type="ECO:0000313" key="5">
    <source>
        <dbReference type="Proteomes" id="UP000199228"/>
    </source>
</evidence>
<dbReference type="GO" id="GO:0008106">
    <property type="term" value="F:alcohol dehydrogenase (NADP+) activity"/>
    <property type="evidence" value="ECO:0007669"/>
    <property type="project" value="TreeGrafter"/>
</dbReference>
<dbReference type="InterPro" id="IPR056798">
    <property type="entry name" value="ADH_Fe_C"/>
</dbReference>
<keyword evidence="1" id="KW-0560">Oxidoreductase</keyword>
<dbReference type="GO" id="GO:1990002">
    <property type="term" value="F:methylglyoxal reductase (NADPH) (acetol producing) activity"/>
    <property type="evidence" value="ECO:0007669"/>
    <property type="project" value="TreeGrafter"/>
</dbReference>
<feature type="domain" description="Alcohol dehydrogenase iron-type/glycerol dehydrogenase GldA" evidence="2">
    <location>
        <begin position="9"/>
        <end position="176"/>
    </location>
</feature>
<dbReference type="PROSITE" id="PS00060">
    <property type="entry name" value="ADH_IRON_2"/>
    <property type="match status" value="1"/>
</dbReference>
<feature type="domain" description="Fe-containing alcohol dehydrogenase-like C-terminal" evidence="3">
    <location>
        <begin position="187"/>
        <end position="388"/>
    </location>
</feature>
<evidence type="ECO:0000259" key="2">
    <source>
        <dbReference type="Pfam" id="PF00465"/>
    </source>
</evidence>
<dbReference type="GO" id="GO:0046872">
    <property type="term" value="F:metal ion binding"/>
    <property type="evidence" value="ECO:0007669"/>
    <property type="project" value="InterPro"/>
</dbReference>
<dbReference type="Pfam" id="PF25137">
    <property type="entry name" value="ADH_Fe_C"/>
    <property type="match status" value="1"/>
</dbReference>
<dbReference type="OrthoDB" id="9801156at2"/>
<evidence type="ECO:0000313" key="4">
    <source>
        <dbReference type="EMBL" id="SDB05511.1"/>
    </source>
</evidence>
<dbReference type="FunFam" id="3.40.50.1970:FF:000003">
    <property type="entry name" value="Alcohol dehydrogenase, iron-containing"/>
    <property type="match status" value="1"/>
</dbReference>
<dbReference type="STRING" id="1732.SAMN02910417_00362"/>
<dbReference type="GO" id="GO:0005829">
    <property type="term" value="C:cytosol"/>
    <property type="evidence" value="ECO:0007669"/>
    <property type="project" value="TreeGrafter"/>
</dbReference>
<dbReference type="PANTHER" id="PTHR43633">
    <property type="entry name" value="ALCOHOL DEHYDROGENASE YQHD"/>
    <property type="match status" value="1"/>
</dbReference>
<dbReference type="GO" id="GO:1990362">
    <property type="term" value="F:butanol dehydrogenase (NAD+) activity"/>
    <property type="evidence" value="ECO:0007669"/>
    <property type="project" value="InterPro"/>
</dbReference>
<gene>
    <name evidence="4" type="ORF">SAMN02910417_00362</name>
</gene>
<dbReference type="PANTHER" id="PTHR43633:SF1">
    <property type="entry name" value="ALCOHOL DEHYDROGENASE YQHD"/>
    <property type="match status" value="1"/>
</dbReference>
<dbReference type="AlphaFoldDB" id="A0A1G6AAT7"/>
<evidence type="ECO:0000256" key="1">
    <source>
        <dbReference type="ARBA" id="ARBA00023002"/>
    </source>
</evidence>
<dbReference type="Gene3D" id="1.20.1090.10">
    <property type="entry name" value="Dehydroquinate synthase-like - alpha domain"/>
    <property type="match status" value="1"/>
</dbReference>
<dbReference type="SUPFAM" id="SSF56796">
    <property type="entry name" value="Dehydroquinate synthase-like"/>
    <property type="match status" value="1"/>
</dbReference>
<proteinExistence type="predicted"/>
<dbReference type="Proteomes" id="UP000199228">
    <property type="component" value="Unassembled WGS sequence"/>
</dbReference>
<keyword evidence="5" id="KW-1185">Reference proteome</keyword>
<dbReference type="EMBL" id="FMXR01000005">
    <property type="protein sequence ID" value="SDB05511.1"/>
    <property type="molecule type" value="Genomic_DNA"/>
</dbReference>
<evidence type="ECO:0000259" key="3">
    <source>
        <dbReference type="Pfam" id="PF25137"/>
    </source>
</evidence>
<dbReference type="InterPro" id="IPR018211">
    <property type="entry name" value="ADH_Fe_CS"/>
</dbReference>
<dbReference type="CDD" id="cd08187">
    <property type="entry name" value="BDH"/>
    <property type="match status" value="1"/>
</dbReference>
<name>A0A1G6AAT7_EUBOX</name>
<dbReference type="RefSeq" id="WP_090171633.1">
    <property type="nucleotide sequence ID" value="NZ_FMXR01000005.1"/>
</dbReference>
<dbReference type="Pfam" id="PF00465">
    <property type="entry name" value="Fe-ADH"/>
    <property type="match status" value="1"/>
</dbReference>
<dbReference type="InterPro" id="IPR001670">
    <property type="entry name" value="ADH_Fe/GldA"/>
</dbReference>
<dbReference type="Gene3D" id="3.40.50.1970">
    <property type="match status" value="1"/>
</dbReference>
<accession>A0A1G6AAT7</accession>
<protein>
    <submittedName>
        <fullName evidence="4">Uncharacterized protein</fullName>
    </submittedName>
</protein>
<organism evidence="4 5">
    <name type="scientific">Eubacterium oxidoreducens</name>
    <dbReference type="NCBI Taxonomy" id="1732"/>
    <lineage>
        <taxon>Bacteria</taxon>
        <taxon>Bacillati</taxon>
        <taxon>Bacillota</taxon>
        <taxon>Clostridia</taxon>
        <taxon>Eubacteriales</taxon>
        <taxon>Eubacteriaceae</taxon>
        <taxon>Eubacterium</taxon>
    </lineage>
</organism>
<reference evidence="4 5" key="1">
    <citation type="submission" date="2016-10" db="EMBL/GenBank/DDBJ databases">
        <authorList>
            <person name="de Groot N.N."/>
        </authorList>
    </citation>
    <scope>NUCLEOTIDE SEQUENCE [LARGE SCALE GENOMIC DNA]</scope>
    <source>
        <strain evidence="4 5">DSM 3217</strain>
    </source>
</reference>
<sequence length="388" mass="42582">MEKFNYSIPTRVYFGKGQLAHLSELKNYGNKVLLVYGGGSIKRSGLYDDVLAIMKEHKIKVQELSGVEPNPHIDTVRRGVSICKSQGVDMVLAVGGGSTIDCAKVVAAGACYDQDAWDLVIDSEKITKTLPIFTVLTLSATGSEMDRVAVISDPSIPDKVGTHADGLFPTMSILDPTYTYSVSARQTAAGTADMMSHTMENYFTNVPAADVQAGFCESILKTCIKYGPIAIANPKDYDARANLMWCGSLAINGILSYGAPVKWCVHPMEHELSAYYDVTHGEGLAVLTPVWMEYVLDHYAPAKKKLAQFGRNVWGIVNQDDAIAAREAIEKLKEFFFETLRLPKNLRELGIEDKSKIEAMAERAAKGCQGAFMELTKEDVKTILERAF</sequence>
<dbReference type="InterPro" id="IPR044731">
    <property type="entry name" value="BDH-like"/>
</dbReference>